<dbReference type="Pfam" id="PF16412">
    <property type="entry name" value="DUF5020"/>
    <property type="match status" value="1"/>
</dbReference>
<dbReference type="RefSeq" id="WP_057954718.1">
    <property type="nucleotide sequence ID" value="NZ_CP013118.1"/>
</dbReference>
<protein>
    <recommendedName>
        <fullName evidence="4">DUF5020 domain-containing protein</fullName>
    </recommendedName>
</protein>
<name>A0A0S2I539_9BACT</name>
<evidence type="ECO:0000313" key="3">
    <source>
        <dbReference type="Proteomes" id="UP000064893"/>
    </source>
</evidence>
<dbReference type="EMBL" id="CP013118">
    <property type="protein sequence ID" value="ALO17457.1"/>
    <property type="molecule type" value="Genomic_DNA"/>
</dbReference>
<dbReference type="AlphaFoldDB" id="A0A0S2I539"/>
<evidence type="ECO:0000256" key="1">
    <source>
        <dbReference type="SAM" id="SignalP"/>
    </source>
</evidence>
<accession>A0A0S2I539</accession>
<evidence type="ECO:0000313" key="2">
    <source>
        <dbReference type="EMBL" id="ALO17457.1"/>
    </source>
</evidence>
<keyword evidence="1" id="KW-0732">Signal</keyword>
<keyword evidence="3" id="KW-1185">Reference proteome</keyword>
<reference evidence="2 3" key="1">
    <citation type="submission" date="2015-11" db="EMBL/GenBank/DDBJ databases">
        <title>Description and complete genome sequence of a novel strain predominating in hypersaline microbial mats and representing a new family of the Bacteriodetes phylum.</title>
        <authorList>
            <person name="Spring S."/>
            <person name="Bunk B."/>
            <person name="Sproer C."/>
            <person name="Klenk H.-P."/>
        </authorList>
    </citation>
    <scope>NUCLEOTIDE SEQUENCE [LARGE SCALE GENOMIC DNA]</scope>
    <source>
        <strain evidence="2 3">L21-Spi-D4</strain>
    </source>
</reference>
<feature type="signal peptide" evidence="1">
    <location>
        <begin position="1"/>
        <end position="18"/>
    </location>
</feature>
<evidence type="ECO:0008006" key="4">
    <source>
        <dbReference type="Google" id="ProtNLM"/>
    </source>
</evidence>
<organism evidence="2 3">
    <name type="scientific">Salinivirga cyanobacteriivorans</name>
    <dbReference type="NCBI Taxonomy" id="1307839"/>
    <lineage>
        <taxon>Bacteria</taxon>
        <taxon>Pseudomonadati</taxon>
        <taxon>Bacteroidota</taxon>
        <taxon>Bacteroidia</taxon>
        <taxon>Bacteroidales</taxon>
        <taxon>Salinivirgaceae</taxon>
        <taxon>Salinivirga</taxon>
    </lineage>
</organism>
<feature type="chain" id="PRO_5006599525" description="DUF5020 domain-containing protein" evidence="1">
    <location>
        <begin position="19"/>
        <end position="237"/>
    </location>
</feature>
<dbReference type="Proteomes" id="UP000064893">
    <property type="component" value="Chromosome"/>
</dbReference>
<sequence precursor="true">MKKILLLSVSLFSIAVLSGQNLQLHYDFTDANSENIKGRNYMTATFEMFKPDSVGSTFWFIDIDFSGPHSEPALAYVEFMRDLKFWDFPVALHAEYNGGLIHNIDNSNFGSPLEHIGIVGPSAAFSFASIGFSTYAGYRFGHKPEEGPDFQWTFTWFKNLADNKISLTGFFDIWTQDDYNAPAQPDGKKLVIITEPQIWYNIAPWLSAGGEIEISHNFIPGSKKLELFPTLGAKYTF</sequence>
<gene>
    <name evidence="2" type="ORF">L21SP5_03865</name>
</gene>
<dbReference type="OrthoDB" id="1007128at2"/>
<proteinExistence type="predicted"/>
<dbReference type="KEGG" id="blq:L21SP5_03865"/>